<feature type="region of interest" description="Disordered" evidence="3">
    <location>
        <begin position="147"/>
        <end position="331"/>
    </location>
</feature>
<keyword evidence="6" id="KW-1185">Reference proteome</keyword>
<dbReference type="Proteomes" id="UP000053820">
    <property type="component" value="Unassembled WGS sequence"/>
</dbReference>
<dbReference type="HOGENOM" id="CLU_017403_0_0_1"/>
<dbReference type="AlphaFoldDB" id="A0A0C9V394"/>
<dbReference type="OrthoDB" id="19092at2759"/>
<protein>
    <recommendedName>
        <fullName evidence="4">SH3 domain-containing protein</fullName>
    </recommendedName>
</protein>
<feature type="domain" description="SH3" evidence="4">
    <location>
        <begin position="473"/>
        <end position="538"/>
    </location>
</feature>
<evidence type="ECO:0000256" key="2">
    <source>
        <dbReference type="PROSITE-ProRule" id="PRU00192"/>
    </source>
</evidence>
<gene>
    <name evidence="5" type="ORF">HYDPIDRAFT_32882</name>
</gene>
<feature type="compositionally biased region" description="Low complexity" evidence="3">
    <location>
        <begin position="233"/>
        <end position="247"/>
    </location>
</feature>
<feature type="compositionally biased region" description="Low complexity" evidence="3">
    <location>
        <begin position="282"/>
        <end position="294"/>
    </location>
</feature>
<feature type="compositionally biased region" description="Acidic residues" evidence="3">
    <location>
        <begin position="440"/>
        <end position="469"/>
    </location>
</feature>
<evidence type="ECO:0000313" key="5">
    <source>
        <dbReference type="EMBL" id="KIJ59779.1"/>
    </source>
</evidence>
<feature type="region of interest" description="Disordered" evidence="3">
    <location>
        <begin position="1"/>
        <end position="66"/>
    </location>
</feature>
<evidence type="ECO:0000256" key="3">
    <source>
        <dbReference type="SAM" id="MobiDB-lite"/>
    </source>
</evidence>
<reference evidence="5 6" key="1">
    <citation type="submission" date="2014-04" db="EMBL/GenBank/DDBJ databases">
        <title>Evolutionary Origins and Diversification of the Mycorrhizal Mutualists.</title>
        <authorList>
            <consortium name="DOE Joint Genome Institute"/>
            <consortium name="Mycorrhizal Genomics Consortium"/>
            <person name="Kohler A."/>
            <person name="Kuo A."/>
            <person name="Nagy L.G."/>
            <person name="Floudas D."/>
            <person name="Copeland A."/>
            <person name="Barry K.W."/>
            <person name="Cichocki N."/>
            <person name="Veneault-Fourrey C."/>
            <person name="LaButti K."/>
            <person name="Lindquist E.A."/>
            <person name="Lipzen A."/>
            <person name="Lundell T."/>
            <person name="Morin E."/>
            <person name="Murat C."/>
            <person name="Riley R."/>
            <person name="Ohm R."/>
            <person name="Sun H."/>
            <person name="Tunlid A."/>
            <person name="Henrissat B."/>
            <person name="Grigoriev I.V."/>
            <person name="Hibbett D.S."/>
            <person name="Martin F."/>
        </authorList>
    </citation>
    <scope>NUCLEOTIDE SEQUENCE [LARGE SCALE GENOMIC DNA]</scope>
    <source>
        <strain evidence="5 6">MD-312</strain>
    </source>
</reference>
<dbReference type="SUPFAM" id="SSF50044">
    <property type="entry name" value="SH3-domain"/>
    <property type="match status" value="1"/>
</dbReference>
<feature type="region of interest" description="Disordered" evidence="3">
    <location>
        <begin position="346"/>
        <end position="399"/>
    </location>
</feature>
<feature type="compositionally biased region" description="Low complexity" evidence="3">
    <location>
        <begin position="375"/>
        <end position="386"/>
    </location>
</feature>
<feature type="compositionally biased region" description="Low complexity" evidence="3">
    <location>
        <begin position="147"/>
        <end position="165"/>
    </location>
</feature>
<dbReference type="EMBL" id="KN839881">
    <property type="protein sequence ID" value="KIJ59779.1"/>
    <property type="molecule type" value="Genomic_DNA"/>
</dbReference>
<name>A0A0C9V394_9AGAM</name>
<evidence type="ECO:0000256" key="1">
    <source>
        <dbReference type="ARBA" id="ARBA00022443"/>
    </source>
</evidence>
<accession>A0A0C9V394</accession>
<keyword evidence="1 2" id="KW-0728">SH3 domain</keyword>
<feature type="compositionally biased region" description="Low complexity" evidence="3">
    <location>
        <begin position="214"/>
        <end position="226"/>
    </location>
</feature>
<organism evidence="5 6">
    <name type="scientific">Hydnomerulius pinastri MD-312</name>
    <dbReference type="NCBI Taxonomy" id="994086"/>
    <lineage>
        <taxon>Eukaryota</taxon>
        <taxon>Fungi</taxon>
        <taxon>Dikarya</taxon>
        <taxon>Basidiomycota</taxon>
        <taxon>Agaricomycotina</taxon>
        <taxon>Agaricomycetes</taxon>
        <taxon>Agaricomycetidae</taxon>
        <taxon>Boletales</taxon>
        <taxon>Boletales incertae sedis</taxon>
        <taxon>Leucogyrophana</taxon>
    </lineage>
</organism>
<evidence type="ECO:0000313" key="6">
    <source>
        <dbReference type="Proteomes" id="UP000053820"/>
    </source>
</evidence>
<sequence length="544" mass="57389">MASVQTKDQPAPLSLGLATLNSSQPFPSPGSSFLPPPVPGPHEFAIRPPSAGRKMSKKDGEDLSGDVSTSRASTFCNGNATTAAITGSSAGVVNDERATGSATSPNGVVSPTRAPLSFISSFLPRFIVSMLNIPRSVLRVLHLQEPATPTPTSSASGSESGTSSGCLEPSTPTPHTPTEFTYASPDRRALGQEPQPQDARGSDPLRFPQPQHRLSTQSVTSLTSSRPAPPSPAMSRRASGLSRASSRTRSRPVSGVSGSASRPVSGAAGSRPASGVLTRPVSGSLAPGGSSGLSRTPSGRRGKDVLGMSSVAESKEREREKERVAAATDDLDEEVELIKIRDYGFASSDPRFTGEGSHVPRANRPKVLARRLRRSSTSSSSSSSSSEENQWEDEQEGGVNGWGQFKWGFGRGWGFGARGSVTAAESDFPSRGDFDRNFADPDEDEGEGEVYDDAEDLSDEQYDDEEQEGEPALLPGLYRAIYAFEPEGIAEMKLDEDQVVRVVGRGGGVGWAVAVKGGLKDNGVHALVPESYLEVVRLDGDEEE</sequence>
<dbReference type="InterPro" id="IPR036028">
    <property type="entry name" value="SH3-like_dom_sf"/>
</dbReference>
<dbReference type="Gene3D" id="2.30.30.40">
    <property type="entry name" value="SH3 Domains"/>
    <property type="match status" value="1"/>
</dbReference>
<proteinExistence type="predicted"/>
<dbReference type="PROSITE" id="PS50002">
    <property type="entry name" value="SH3"/>
    <property type="match status" value="1"/>
</dbReference>
<dbReference type="InterPro" id="IPR001452">
    <property type="entry name" value="SH3_domain"/>
</dbReference>
<evidence type="ECO:0000259" key="4">
    <source>
        <dbReference type="PROSITE" id="PS50002"/>
    </source>
</evidence>
<feature type="region of interest" description="Disordered" evidence="3">
    <location>
        <begin position="424"/>
        <end position="470"/>
    </location>
</feature>
<feature type="compositionally biased region" description="Low complexity" evidence="3">
    <location>
        <begin position="22"/>
        <end position="33"/>
    </location>
</feature>
<dbReference type="SMART" id="SM00326">
    <property type="entry name" value="SH3"/>
    <property type="match status" value="1"/>
</dbReference>
<feature type="compositionally biased region" description="Basic and acidic residues" evidence="3">
    <location>
        <begin position="428"/>
        <end position="439"/>
    </location>
</feature>
<feature type="compositionally biased region" description="Basic residues" evidence="3">
    <location>
        <begin position="361"/>
        <end position="374"/>
    </location>
</feature>
<feature type="compositionally biased region" description="Basic and acidic residues" evidence="3">
    <location>
        <begin position="313"/>
        <end position="324"/>
    </location>
</feature>